<keyword evidence="3" id="KW-1185">Reference proteome</keyword>
<dbReference type="EMBL" id="JAVEPI010000002">
    <property type="protein sequence ID" value="KAK1443140.1"/>
    <property type="molecule type" value="Genomic_DNA"/>
</dbReference>
<evidence type="ECO:0000256" key="1">
    <source>
        <dbReference type="SAM" id="MobiDB-lite"/>
    </source>
</evidence>
<proteinExistence type="predicted"/>
<protein>
    <submittedName>
        <fullName evidence="2">Uncharacterized protein</fullName>
    </submittedName>
</protein>
<comment type="caution">
    <text evidence="2">The sequence shown here is derived from an EMBL/GenBank/DDBJ whole genome shotgun (WGS) entry which is preliminary data.</text>
</comment>
<gene>
    <name evidence="2" type="ORF">BgAZ_200160</name>
</gene>
<reference evidence="2" key="1">
    <citation type="submission" date="2023-08" db="EMBL/GenBank/DDBJ databases">
        <title>Draft sequence of the Babesia gibsoni genome.</title>
        <authorList>
            <person name="Yamagishi J.Y."/>
            <person name="Xuan X.X."/>
        </authorList>
    </citation>
    <scope>NUCLEOTIDE SEQUENCE</scope>
    <source>
        <strain evidence="2">Azabu</strain>
    </source>
</reference>
<evidence type="ECO:0000313" key="3">
    <source>
        <dbReference type="Proteomes" id="UP001230268"/>
    </source>
</evidence>
<dbReference type="AlphaFoldDB" id="A0AAD8LSM0"/>
<accession>A0AAD8LSM0</accession>
<dbReference type="Proteomes" id="UP001230268">
    <property type="component" value="Unassembled WGS sequence"/>
</dbReference>
<feature type="compositionally biased region" description="Low complexity" evidence="1">
    <location>
        <begin position="106"/>
        <end position="119"/>
    </location>
</feature>
<organism evidence="2 3">
    <name type="scientific">Babesia gibsoni</name>
    <dbReference type="NCBI Taxonomy" id="33632"/>
    <lineage>
        <taxon>Eukaryota</taxon>
        <taxon>Sar</taxon>
        <taxon>Alveolata</taxon>
        <taxon>Apicomplexa</taxon>
        <taxon>Aconoidasida</taxon>
        <taxon>Piroplasmida</taxon>
        <taxon>Babesiidae</taxon>
        <taxon>Babesia</taxon>
    </lineage>
</organism>
<name>A0AAD8LSM0_BABGI</name>
<feature type="compositionally biased region" description="Polar residues" evidence="1">
    <location>
        <begin position="84"/>
        <end position="94"/>
    </location>
</feature>
<feature type="region of interest" description="Disordered" evidence="1">
    <location>
        <begin position="59"/>
        <end position="119"/>
    </location>
</feature>
<sequence>MTPKAPLAITPKRLLVLPKKVALVPPKVPEESSVTGGAVMENRAPLIAPKKAQMGIPFAPKGSASLLPPARSVESRGSDRPMSAQGSFKHSNSGSNGGEPLAAQVSRRSSTKSMSTRISPVSGEVCEDAVKGNAVEADACTFSPPMDADADEQRRMGTRGTFKGNYGNGQHHRFPASVNDTAQMRDAVGKPDDTLDKWDTQKIMKVKSKGTSEEEGHNAIGDTPWLQIEKRINEIRAMGTNNIQRITGRNTKPSDQGAVSLYGNYNTHYEQASDWKQERCNPMSYTMIQNLQKKTKANTVSGDNWNMVNGFVKPRRKPFASMSELSRHFRTAQPHDKSELIKLLLACRELEKVIEEQHSVLDMLDHDLKEARAMMNIQEHLREISAKSLLGHAPQKEAFYPTSDIPLFVKGRVSLLPGSNDIQLSVVNNQ</sequence>
<evidence type="ECO:0000313" key="2">
    <source>
        <dbReference type="EMBL" id="KAK1443140.1"/>
    </source>
</evidence>